<dbReference type="Pfam" id="PF00560">
    <property type="entry name" value="LRR_1"/>
    <property type="match status" value="6"/>
</dbReference>
<evidence type="ECO:0000313" key="16">
    <source>
        <dbReference type="EMBL" id="KAJ7949244.1"/>
    </source>
</evidence>
<dbReference type="FunFam" id="3.80.10.10:FF:000111">
    <property type="entry name" value="LRR receptor-like serine/threonine-protein kinase ERECTA"/>
    <property type="match status" value="1"/>
</dbReference>
<evidence type="ECO:0000256" key="6">
    <source>
        <dbReference type="ARBA" id="ARBA00022729"/>
    </source>
</evidence>
<comment type="caution">
    <text evidence="16">The sequence shown here is derived from an EMBL/GenBank/DDBJ whole genome shotgun (WGS) entry which is preliminary data.</text>
</comment>
<dbReference type="Pfam" id="PF13855">
    <property type="entry name" value="LRR_8"/>
    <property type="match status" value="2"/>
</dbReference>
<dbReference type="Pfam" id="PF08263">
    <property type="entry name" value="LRRNT_2"/>
    <property type="match status" value="1"/>
</dbReference>
<keyword evidence="16" id="KW-0808">Transferase</keyword>
<evidence type="ECO:0000313" key="17">
    <source>
        <dbReference type="Proteomes" id="UP001163823"/>
    </source>
</evidence>
<dbReference type="InterPro" id="IPR013210">
    <property type="entry name" value="LRR_N_plant-typ"/>
</dbReference>
<evidence type="ECO:0000256" key="1">
    <source>
        <dbReference type="ARBA" id="ARBA00004251"/>
    </source>
</evidence>
<keyword evidence="3" id="KW-1003">Cell membrane</keyword>
<keyword evidence="17" id="KW-1185">Reference proteome</keyword>
<keyword evidence="4" id="KW-0433">Leucine-rich repeat</keyword>
<keyword evidence="6" id="KW-0732">Signal</keyword>
<feature type="region of interest" description="Disordered" evidence="12">
    <location>
        <begin position="971"/>
        <end position="990"/>
    </location>
</feature>
<proteinExistence type="inferred from homology"/>
<evidence type="ECO:0000256" key="5">
    <source>
        <dbReference type="ARBA" id="ARBA00022692"/>
    </source>
</evidence>
<feature type="domain" description="Disease resistance R13L4/SHOC-2-like LRR" evidence="15">
    <location>
        <begin position="405"/>
        <end position="556"/>
    </location>
</feature>
<dbReference type="SUPFAM" id="SSF52058">
    <property type="entry name" value="L domain-like"/>
    <property type="match status" value="4"/>
</dbReference>
<accession>A0AAD7PBX7</accession>
<dbReference type="Gene3D" id="3.80.10.10">
    <property type="entry name" value="Ribonuclease Inhibitor"/>
    <property type="match status" value="5"/>
</dbReference>
<dbReference type="AlphaFoldDB" id="A0AAD7PBX7"/>
<evidence type="ECO:0000256" key="7">
    <source>
        <dbReference type="ARBA" id="ARBA00022737"/>
    </source>
</evidence>
<comment type="similarity">
    <text evidence="2">Belongs to the RLP family.</text>
</comment>
<dbReference type="InterPro" id="IPR046956">
    <property type="entry name" value="RLP23-like"/>
</dbReference>
<reference evidence="16" key="1">
    <citation type="journal article" date="2023" name="Science">
        <title>Elucidation of the pathway for biosynthesis of saponin adjuvants from the soapbark tree.</title>
        <authorList>
            <person name="Reed J."/>
            <person name="Orme A."/>
            <person name="El-Demerdash A."/>
            <person name="Owen C."/>
            <person name="Martin L.B.B."/>
            <person name="Misra R.C."/>
            <person name="Kikuchi S."/>
            <person name="Rejzek M."/>
            <person name="Martin A.C."/>
            <person name="Harkess A."/>
            <person name="Leebens-Mack J."/>
            <person name="Louveau T."/>
            <person name="Stephenson M.J."/>
            <person name="Osbourn A."/>
        </authorList>
    </citation>
    <scope>NUCLEOTIDE SEQUENCE</scope>
    <source>
        <strain evidence="16">S10</strain>
    </source>
</reference>
<dbReference type="KEGG" id="qsa:O6P43_029603"/>
<protein>
    <submittedName>
        <fullName evidence="16">LRR receptor-like kinase family protein</fullName>
    </submittedName>
</protein>
<dbReference type="Pfam" id="PF23598">
    <property type="entry name" value="LRR_14"/>
    <property type="match status" value="1"/>
</dbReference>
<dbReference type="EMBL" id="JARAOO010000012">
    <property type="protein sequence ID" value="KAJ7949244.1"/>
    <property type="molecule type" value="Genomic_DNA"/>
</dbReference>
<dbReference type="PANTHER" id="PTHR48063:SF16">
    <property type="entry name" value="LRR RECEPTOR-LIKE SERINE_THREONINE-PROTEIN KINASE GSO1"/>
    <property type="match status" value="1"/>
</dbReference>
<evidence type="ECO:0000256" key="4">
    <source>
        <dbReference type="ARBA" id="ARBA00022614"/>
    </source>
</evidence>
<keyword evidence="16" id="KW-0418">Kinase</keyword>
<evidence type="ECO:0000256" key="12">
    <source>
        <dbReference type="SAM" id="MobiDB-lite"/>
    </source>
</evidence>
<dbReference type="PRINTS" id="PR00019">
    <property type="entry name" value="LEURICHRPT"/>
</dbReference>
<evidence type="ECO:0000256" key="11">
    <source>
        <dbReference type="ARBA" id="ARBA00023180"/>
    </source>
</evidence>
<evidence type="ECO:0000256" key="2">
    <source>
        <dbReference type="ARBA" id="ARBA00009592"/>
    </source>
</evidence>
<feature type="transmembrane region" description="Helical" evidence="13">
    <location>
        <begin position="1000"/>
        <end position="1022"/>
    </location>
</feature>
<dbReference type="InterPro" id="IPR003591">
    <property type="entry name" value="Leu-rich_rpt_typical-subtyp"/>
</dbReference>
<organism evidence="16 17">
    <name type="scientific">Quillaja saponaria</name>
    <name type="common">Soap bark tree</name>
    <dbReference type="NCBI Taxonomy" id="32244"/>
    <lineage>
        <taxon>Eukaryota</taxon>
        <taxon>Viridiplantae</taxon>
        <taxon>Streptophyta</taxon>
        <taxon>Embryophyta</taxon>
        <taxon>Tracheophyta</taxon>
        <taxon>Spermatophyta</taxon>
        <taxon>Magnoliopsida</taxon>
        <taxon>eudicotyledons</taxon>
        <taxon>Gunneridae</taxon>
        <taxon>Pentapetalae</taxon>
        <taxon>rosids</taxon>
        <taxon>fabids</taxon>
        <taxon>Fabales</taxon>
        <taxon>Quillajaceae</taxon>
        <taxon>Quillaja</taxon>
    </lineage>
</organism>
<keyword evidence="11" id="KW-0325">Glycoprotein</keyword>
<dbReference type="InterPro" id="IPR055414">
    <property type="entry name" value="LRR_R13L4/SHOC2-like"/>
</dbReference>
<dbReference type="PANTHER" id="PTHR48063">
    <property type="entry name" value="LRR RECEPTOR-LIKE KINASE"/>
    <property type="match status" value="1"/>
</dbReference>
<dbReference type="Proteomes" id="UP001163823">
    <property type="component" value="Chromosome 12"/>
</dbReference>
<keyword evidence="7" id="KW-0677">Repeat</keyword>
<evidence type="ECO:0000256" key="8">
    <source>
        <dbReference type="ARBA" id="ARBA00022989"/>
    </source>
</evidence>
<dbReference type="FunFam" id="3.80.10.10:FF:000299">
    <property type="entry name" value="Piriformospora indica-insensitive protein 2"/>
    <property type="match status" value="1"/>
</dbReference>
<evidence type="ECO:0000256" key="13">
    <source>
        <dbReference type="SAM" id="Phobius"/>
    </source>
</evidence>
<keyword evidence="10 16" id="KW-0675">Receptor</keyword>
<evidence type="ECO:0000259" key="15">
    <source>
        <dbReference type="Pfam" id="PF23598"/>
    </source>
</evidence>
<feature type="domain" description="Leucine-rich repeat-containing N-terminal plant-type" evidence="14">
    <location>
        <begin position="47"/>
        <end position="83"/>
    </location>
</feature>
<dbReference type="InterPro" id="IPR001611">
    <property type="entry name" value="Leu-rich_rpt"/>
</dbReference>
<dbReference type="GO" id="GO:0016301">
    <property type="term" value="F:kinase activity"/>
    <property type="evidence" value="ECO:0007669"/>
    <property type="project" value="UniProtKB-KW"/>
</dbReference>
<sequence length="1060" mass="116682">MLMLYNHIKRAKSMGKIPVLLRFLVPVLCLLTGGFHDVIAQLVTCLESDQEALINFKNGLEDPENRLSSWQGSNCCHWRGIVCENSTGAVIAVDLHNPYPFDSGYSGRYGFWNLSGVIRSSLVKLKSLAYLDLSLNTFQGISVPEFFGSLKNLRYLNLSNAGFVGAIPPHLGNLSNLQYLDVQYSGLVVDSLEWMTGLVSLKYLAMNRVDLSMIGPNWVWTLNKLPFMTELYLSSCGLSGYNPSLTSLNLTSLAIIDLGGNSFKSKIPNWLVNITSVKYLDISDSGFYGSIPLGFSDLPNLQVLKLDGNGNITASCSQLFRGRWEKIEVFSSASNKLHGRLPSSFGNMTSLIFFDLFLNQIEGGIPSSIGKMCSLNFIRLTGNNMTGSLPEFLEGTENCLSTIPLPNLQYLYLSNNQLIGTMPEWLGQVKNLVELGLEYNMLKGPIPTSLGSLQNLTDLGLTGNKLTGSLPDSLGQLSALSTLDVSFNHLTGTVSEAHFSKLSKLKFLHLSSNSFTLNVSSSWIPPFQVRNLDMGTCSLGPSFPIWLKSQKEVKYLDFSNASISGSIPNWFWEISSNLSLLNISHNQLHGQIPNPLHVSPFADIDFSFNLFQGTIPLTSFGIELLDLSHNHLSGPIPWNIGENMPDLIFLVLSSNQLSGEIPSSIGEMLSLQVIDLSSNNLTGSIPSSFANCSYLKALDLGSNRLSGVIPDSLAQLQQVQSVHLSYNQLLGKFPSSFRNLSSLETLDLGINKLSGKIPPWIGNSFPSIRILSLRSNAFSGEIPSEISKLSTLQVLDLAGNNLSGSIPGSFGNLSAMTLEKITNQYLYYGKYRGRYYEESLVVNTKGQFPKYTKILSLVTIIDLSGNNLYGNISEEITKLLGLVVLNLSKNHITGHIPRSISNMHQLESLDLSSNRLSGTIPSSMSSLTFLGYLNLSHNNFMGTIPYTDHMSTFDASSFAGNPGLCGPPLSVQCPGDDSTQGSDKRGTDEVEDDNKFIDKWFYLSLGLGFAAGILIPHLILAFNKSWSDAYFVFVDKVIENLPWSRQQRTIHHRNRHRQRK</sequence>
<dbReference type="SMART" id="SM00369">
    <property type="entry name" value="LRR_TYP"/>
    <property type="match status" value="12"/>
</dbReference>
<keyword evidence="9 13" id="KW-0472">Membrane</keyword>
<dbReference type="GO" id="GO:0005886">
    <property type="term" value="C:plasma membrane"/>
    <property type="evidence" value="ECO:0007669"/>
    <property type="project" value="UniProtKB-SubCell"/>
</dbReference>
<keyword evidence="5 13" id="KW-0812">Transmembrane</keyword>
<dbReference type="FunFam" id="3.80.10.10:FF:000095">
    <property type="entry name" value="LRR receptor-like serine/threonine-protein kinase GSO1"/>
    <property type="match status" value="2"/>
</dbReference>
<evidence type="ECO:0000256" key="10">
    <source>
        <dbReference type="ARBA" id="ARBA00023170"/>
    </source>
</evidence>
<name>A0AAD7PBX7_QUISA</name>
<dbReference type="InterPro" id="IPR032675">
    <property type="entry name" value="LRR_dom_sf"/>
</dbReference>
<evidence type="ECO:0000256" key="3">
    <source>
        <dbReference type="ARBA" id="ARBA00022475"/>
    </source>
</evidence>
<keyword evidence="8 13" id="KW-1133">Transmembrane helix</keyword>
<comment type="subcellular location">
    <subcellularLocation>
        <location evidence="1">Cell membrane</location>
        <topology evidence="1">Single-pass type I membrane protein</topology>
    </subcellularLocation>
</comment>
<evidence type="ECO:0000259" key="14">
    <source>
        <dbReference type="Pfam" id="PF08263"/>
    </source>
</evidence>
<gene>
    <name evidence="16" type="ORF">O6P43_029603</name>
</gene>
<evidence type="ECO:0000256" key="9">
    <source>
        <dbReference type="ARBA" id="ARBA00023136"/>
    </source>
</evidence>
<dbReference type="FunFam" id="3.80.10.10:FF:001347">
    <property type="entry name" value="LRR receptor-like serine/threonine-protein kinase GSO2"/>
    <property type="match status" value="1"/>
</dbReference>